<dbReference type="Proteomes" id="UP001185331">
    <property type="component" value="Unassembled WGS sequence"/>
</dbReference>
<gene>
    <name evidence="1" type="ORF">J2Y00_001862</name>
</gene>
<accession>A0AAE4BMM4</accession>
<dbReference type="Gene3D" id="3.90.190.10">
    <property type="entry name" value="Protein tyrosine phosphatase superfamily"/>
    <property type="match status" value="1"/>
</dbReference>
<dbReference type="EMBL" id="JAVDQK010000004">
    <property type="protein sequence ID" value="MDR6218299.1"/>
    <property type="molecule type" value="Genomic_DNA"/>
</dbReference>
<reference evidence="1" key="1">
    <citation type="submission" date="2023-07" db="EMBL/GenBank/DDBJ databases">
        <title>Sorghum-associated microbial communities from plants grown in Nebraska, USA.</title>
        <authorList>
            <person name="Schachtman D."/>
        </authorList>
    </citation>
    <scope>NUCLEOTIDE SEQUENCE</scope>
    <source>
        <strain evidence="1">BE330</strain>
    </source>
</reference>
<sequence>MRFPLFFQRGRSRPAASRPPAPPDVAPGLGVTVSGAFDYPSDLPAAALIVTITDPGHAPCERSGQYGPRLHLEFLDVDHPVPGTCRPEHLSQVLAFLRANPTGHVHVNCRAGISRSTATALLVLHERHPQLDAGALSAEVLRVRPEAEPNRVVLTHVEQITGLRFGGAHVRHDRPQHHRHADWQD</sequence>
<comment type="caution">
    <text evidence="1">The sequence shown here is derived from an EMBL/GenBank/DDBJ whole genome shotgun (WGS) entry which is preliminary data.</text>
</comment>
<evidence type="ECO:0000313" key="2">
    <source>
        <dbReference type="Proteomes" id="UP001185331"/>
    </source>
</evidence>
<evidence type="ECO:0000313" key="1">
    <source>
        <dbReference type="EMBL" id="MDR6218299.1"/>
    </source>
</evidence>
<dbReference type="RefSeq" id="WP_309854662.1">
    <property type="nucleotide sequence ID" value="NZ_JAVDQJ010000005.1"/>
</dbReference>
<dbReference type="AlphaFoldDB" id="A0AAE4BMM4"/>
<name>A0AAE4BMM4_9DEIO</name>
<dbReference type="SUPFAM" id="SSF52799">
    <property type="entry name" value="(Phosphotyrosine protein) phosphatases II"/>
    <property type="match status" value="1"/>
</dbReference>
<protein>
    <recommendedName>
        <fullName evidence="3">Tyrosine specific protein phosphatases domain-containing protein</fullName>
    </recommendedName>
</protein>
<dbReference type="InterPro" id="IPR029021">
    <property type="entry name" value="Prot-tyrosine_phosphatase-like"/>
</dbReference>
<organism evidence="1 2">
    <name type="scientific">Deinococcus soli</name>
    <name type="common">ex Cha et al. 2016</name>
    <dbReference type="NCBI Taxonomy" id="1309411"/>
    <lineage>
        <taxon>Bacteria</taxon>
        <taxon>Thermotogati</taxon>
        <taxon>Deinococcota</taxon>
        <taxon>Deinococci</taxon>
        <taxon>Deinococcales</taxon>
        <taxon>Deinococcaceae</taxon>
        <taxon>Deinococcus</taxon>
    </lineage>
</organism>
<evidence type="ECO:0008006" key="3">
    <source>
        <dbReference type="Google" id="ProtNLM"/>
    </source>
</evidence>
<proteinExistence type="predicted"/>